<dbReference type="EMBL" id="HBGF01029674">
    <property type="protein sequence ID" value="CAD9125643.1"/>
    <property type="molecule type" value="Transcribed_RNA"/>
</dbReference>
<reference evidence="1" key="1">
    <citation type="submission" date="2021-01" db="EMBL/GenBank/DDBJ databases">
        <authorList>
            <person name="Corre E."/>
            <person name="Pelletier E."/>
            <person name="Niang G."/>
            <person name="Scheremetjew M."/>
            <person name="Finn R."/>
            <person name="Kale V."/>
            <person name="Holt S."/>
            <person name="Cochrane G."/>
            <person name="Meng A."/>
            <person name="Brown T."/>
            <person name="Cohen L."/>
        </authorList>
    </citation>
    <scope>NUCLEOTIDE SEQUENCE</scope>
    <source>
        <strain evidence="1">CCAP 1951/1</strain>
    </source>
</reference>
<dbReference type="AlphaFoldDB" id="A0A7S1MA66"/>
<protein>
    <submittedName>
        <fullName evidence="1">Uncharacterized protein</fullName>
    </submittedName>
</protein>
<name>A0A7S1MA66_NEODS</name>
<proteinExistence type="predicted"/>
<evidence type="ECO:0000313" key="1">
    <source>
        <dbReference type="EMBL" id="CAD9125643.1"/>
    </source>
</evidence>
<organism evidence="1">
    <name type="scientific">Neobodo designis</name>
    <name type="common">Flagellated protozoan</name>
    <name type="synonym">Bodo designis</name>
    <dbReference type="NCBI Taxonomy" id="312471"/>
    <lineage>
        <taxon>Eukaryota</taxon>
        <taxon>Discoba</taxon>
        <taxon>Euglenozoa</taxon>
        <taxon>Kinetoplastea</taxon>
        <taxon>Metakinetoplastina</taxon>
        <taxon>Neobodonida</taxon>
        <taxon>Neobodo</taxon>
    </lineage>
</organism>
<accession>A0A7S1MA66</accession>
<sequence>MPHSHEVEGLDHPFDTICNIFRGEAHERIMIKEYWALPHYVIEETQLDDLVRRIREMVSQKYFRDERRRDAALKLLEQLDERTERADLSDDAHDEWRRTLLALHATLRAETNPSEAQWTE</sequence>
<gene>
    <name evidence="1" type="ORF">NDES1114_LOCUS19706</name>
</gene>